<feature type="compositionally biased region" description="Polar residues" evidence="1">
    <location>
        <begin position="56"/>
        <end position="65"/>
    </location>
</feature>
<reference evidence="2 3" key="1">
    <citation type="submission" date="2016-02" db="EMBL/GenBank/DDBJ databases">
        <title>Band-tailed pigeon sequencing and assembly.</title>
        <authorList>
            <person name="Soares A.E."/>
            <person name="Novak B.J."/>
            <person name="Rice E.S."/>
            <person name="O'Connell B."/>
            <person name="Chang D."/>
            <person name="Weber S."/>
            <person name="Shapiro B."/>
        </authorList>
    </citation>
    <scope>NUCLEOTIDE SEQUENCE [LARGE SCALE GENOMIC DNA]</scope>
    <source>
        <strain evidence="2">BTP2013</strain>
        <tissue evidence="2">Blood</tissue>
    </source>
</reference>
<accession>A0A1V4K7W5</accession>
<proteinExistence type="predicted"/>
<protein>
    <submittedName>
        <fullName evidence="2">Uncharacterized protein</fullName>
    </submittedName>
</protein>
<sequence length="150" mass="16700">MHRCCSECVKRPLEIQGKCKNPSFHAETLLPSSLPTFLFCDTQRCTSPRLVKKLNPSATPLLPNNTKEEMPMRGRLPSPSTTASLSRSFPQALGMGHGWKQEPEVIQSGRLCPTCHENWLQDEEAVTATDMEKTPKQTLKNACAHALLID</sequence>
<comment type="caution">
    <text evidence="2">The sequence shown here is derived from an EMBL/GenBank/DDBJ whole genome shotgun (WGS) entry which is preliminary data.</text>
</comment>
<organism evidence="2 3">
    <name type="scientific">Patagioenas fasciata monilis</name>
    <dbReference type="NCBI Taxonomy" id="372326"/>
    <lineage>
        <taxon>Eukaryota</taxon>
        <taxon>Metazoa</taxon>
        <taxon>Chordata</taxon>
        <taxon>Craniata</taxon>
        <taxon>Vertebrata</taxon>
        <taxon>Euteleostomi</taxon>
        <taxon>Archelosauria</taxon>
        <taxon>Archosauria</taxon>
        <taxon>Dinosauria</taxon>
        <taxon>Saurischia</taxon>
        <taxon>Theropoda</taxon>
        <taxon>Coelurosauria</taxon>
        <taxon>Aves</taxon>
        <taxon>Neognathae</taxon>
        <taxon>Neoaves</taxon>
        <taxon>Columbimorphae</taxon>
        <taxon>Columbiformes</taxon>
        <taxon>Columbidae</taxon>
        <taxon>Patagioenas</taxon>
    </lineage>
</organism>
<dbReference type="Proteomes" id="UP000190648">
    <property type="component" value="Unassembled WGS sequence"/>
</dbReference>
<evidence type="ECO:0000313" key="2">
    <source>
        <dbReference type="EMBL" id="OPJ80518.1"/>
    </source>
</evidence>
<feature type="region of interest" description="Disordered" evidence="1">
    <location>
        <begin position="56"/>
        <end position="86"/>
    </location>
</feature>
<name>A0A1V4K7W5_PATFA</name>
<keyword evidence="3" id="KW-1185">Reference proteome</keyword>
<evidence type="ECO:0000256" key="1">
    <source>
        <dbReference type="SAM" id="MobiDB-lite"/>
    </source>
</evidence>
<gene>
    <name evidence="2" type="ORF">AV530_010817</name>
</gene>
<dbReference type="EMBL" id="LSYS01004200">
    <property type="protein sequence ID" value="OPJ80518.1"/>
    <property type="molecule type" value="Genomic_DNA"/>
</dbReference>
<dbReference type="AlphaFoldDB" id="A0A1V4K7W5"/>
<evidence type="ECO:0000313" key="3">
    <source>
        <dbReference type="Proteomes" id="UP000190648"/>
    </source>
</evidence>